<keyword evidence="1" id="KW-0597">Phosphoprotein</keyword>
<evidence type="ECO:0000313" key="3">
    <source>
        <dbReference type="EMBL" id="MET7029597.1"/>
    </source>
</evidence>
<protein>
    <recommendedName>
        <fullName evidence="2">HPt domain-containing protein</fullName>
    </recommendedName>
</protein>
<dbReference type="SUPFAM" id="SSF47226">
    <property type="entry name" value="Histidine-containing phosphotransfer domain, HPT domain"/>
    <property type="match status" value="1"/>
</dbReference>
<organism evidence="3 4">
    <name type="scientific">Sediminicola luteus</name>
    <dbReference type="NCBI Taxonomy" id="319238"/>
    <lineage>
        <taxon>Bacteria</taxon>
        <taxon>Pseudomonadati</taxon>
        <taxon>Bacteroidota</taxon>
        <taxon>Flavobacteriia</taxon>
        <taxon>Flavobacteriales</taxon>
        <taxon>Flavobacteriaceae</taxon>
        <taxon>Sediminicola</taxon>
    </lineage>
</organism>
<dbReference type="EMBL" id="JBEWYP010000004">
    <property type="protein sequence ID" value="MET7029597.1"/>
    <property type="molecule type" value="Genomic_DNA"/>
</dbReference>
<gene>
    <name evidence="3" type="ORF">ABXZ32_09330</name>
</gene>
<evidence type="ECO:0000259" key="2">
    <source>
        <dbReference type="PROSITE" id="PS50894"/>
    </source>
</evidence>
<name>A0ABV2TXI8_9FLAO</name>
<evidence type="ECO:0000313" key="4">
    <source>
        <dbReference type="Proteomes" id="UP001549773"/>
    </source>
</evidence>
<sequence>MIEPQMRYINLENLENISRGDDKRLFKYLIQFRELIPERTAQLQNALQLADRVQIRQILHKMSPQLQFFGITNVVDPIQRLECEYQTMAIDELNTLVTKILVTLEKALIEVSQLIDYKQNNQNT</sequence>
<proteinExistence type="predicted"/>
<dbReference type="InterPro" id="IPR008207">
    <property type="entry name" value="Sig_transdc_His_kin_Hpt_dom"/>
</dbReference>
<reference evidence="3 4" key="1">
    <citation type="submission" date="2024-07" db="EMBL/GenBank/DDBJ databases">
        <title>The genome sequence of type strain Sediminicola luteus GDMCC 1.2596T.</title>
        <authorList>
            <person name="Liu Y."/>
        </authorList>
    </citation>
    <scope>NUCLEOTIDE SEQUENCE [LARGE SCALE GENOMIC DNA]</scope>
    <source>
        <strain evidence="3 4">GDMCC 1.2596</strain>
    </source>
</reference>
<dbReference type="PROSITE" id="PS50894">
    <property type="entry name" value="HPT"/>
    <property type="match status" value="1"/>
</dbReference>
<dbReference type="Proteomes" id="UP001549773">
    <property type="component" value="Unassembled WGS sequence"/>
</dbReference>
<feature type="modified residue" description="Phosphohistidine" evidence="1">
    <location>
        <position position="60"/>
    </location>
</feature>
<accession>A0ABV2TXI8</accession>
<keyword evidence="4" id="KW-1185">Reference proteome</keyword>
<feature type="domain" description="HPt" evidence="2">
    <location>
        <begin position="21"/>
        <end position="118"/>
    </location>
</feature>
<evidence type="ECO:0000256" key="1">
    <source>
        <dbReference type="PROSITE-ProRule" id="PRU00110"/>
    </source>
</evidence>
<dbReference type="Gene3D" id="1.20.120.160">
    <property type="entry name" value="HPT domain"/>
    <property type="match status" value="1"/>
</dbReference>
<dbReference type="InterPro" id="IPR036641">
    <property type="entry name" value="HPT_dom_sf"/>
</dbReference>
<comment type="caution">
    <text evidence="3">The sequence shown here is derived from an EMBL/GenBank/DDBJ whole genome shotgun (WGS) entry which is preliminary data.</text>
</comment>